<evidence type="ECO:0000256" key="1">
    <source>
        <dbReference type="SAM" id="MobiDB-lite"/>
    </source>
</evidence>
<gene>
    <name evidence="2" type="ORF">BEK98_32515</name>
</gene>
<comment type="caution">
    <text evidence="2">The sequence shown here is derived from an EMBL/GenBank/DDBJ whole genome shotgun (WGS) entry which is preliminary data.</text>
</comment>
<proteinExistence type="predicted"/>
<name>A0A233S4P3_STRDA</name>
<organism evidence="2 3">
    <name type="scientific">Streptomyces diastatochromogenes</name>
    <dbReference type="NCBI Taxonomy" id="42236"/>
    <lineage>
        <taxon>Bacteria</taxon>
        <taxon>Bacillati</taxon>
        <taxon>Actinomycetota</taxon>
        <taxon>Actinomycetes</taxon>
        <taxon>Kitasatosporales</taxon>
        <taxon>Streptomycetaceae</taxon>
        <taxon>Streptomyces</taxon>
    </lineage>
</organism>
<protein>
    <submittedName>
        <fullName evidence="2">Uncharacterized protein</fullName>
    </submittedName>
</protein>
<feature type="compositionally biased region" description="Low complexity" evidence="1">
    <location>
        <begin position="8"/>
        <end position="20"/>
    </location>
</feature>
<evidence type="ECO:0000313" key="2">
    <source>
        <dbReference type="EMBL" id="OXY90647.1"/>
    </source>
</evidence>
<keyword evidence="3" id="KW-1185">Reference proteome</keyword>
<dbReference type="AlphaFoldDB" id="A0A233S4P3"/>
<sequence>MALGLAVSPASAADSAGPPSQEGVQPILELPPPENPTCDDLIPGAFDFAFKVDPPTAGNHQFDAPHQDGSVDIGLDNTDPDHVLVNFLIHGPYAARGVIVKGGPVANFYDYNATDFPTGIKADALLHAAINDNNGTYYGLSHIDFCLIPKKY</sequence>
<accession>A0A233S4P3</accession>
<dbReference type="Proteomes" id="UP000215483">
    <property type="component" value="Unassembled WGS sequence"/>
</dbReference>
<dbReference type="EMBL" id="MCGQ01000034">
    <property type="protein sequence ID" value="OXY90647.1"/>
    <property type="molecule type" value="Genomic_DNA"/>
</dbReference>
<feature type="region of interest" description="Disordered" evidence="1">
    <location>
        <begin position="1"/>
        <end position="32"/>
    </location>
</feature>
<reference evidence="2 3" key="1">
    <citation type="submission" date="2016-07" db="EMBL/GenBank/DDBJ databases">
        <title>Draft genome of Streptomyces diastatochromogenes.</title>
        <authorList>
            <person name="Podduturi R."/>
            <person name="Lukassen M.B."/>
            <person name="Clausen N."/>
            <person name="Nielsen J.L."/>
            <person name="Jorgensen N.O."/>
        </authorList>
    </citation>
    <scope>NUCLEOTIDE SEQUENCE [LARGE SCALE GENOMIC DNA]</scope>
    <source>
        <strain evidence="2 3">DSM 40608</strain>
    </source>
</reference>
<evidence type="ECO:0000313" key="3">
    <source>
        <dbReference type="Proteomes" id="UP000215483"/>
    </source>
</evidence>